<dbReference type="InterPro" id="IPR052210">
    <property type="entry name" value="LysM1-like"/>
</dbReference>
<evidence type="ECO:0000256" key="4">
    <source>
        <dbReference type="SAM" id="SignalP"/>
    </source>
</evidence>
<keyword evidence="2" id="KW-0843">Virulence</keyword>
<keyword evidence="1" id="KW-0147">Chitin-binding</keyword>
<keyword evidence="7" id="KW-1185">Reference proteome</keyword>
<dbReference type="Proteomes" id="UP000631181">
    <property type="component" value="Unassembled WGS sequence"/>
</dbReference>
<name>A0A8J8W912_9EURO</name>
<keyword evidence="4" id="KW-0732">Signal</keyword>
<feature type="region of interest" description="Disordered" evidence="3">
    <location>
        <begin position="123"/>
        <end position="158"/>
    </location>
</feature>
<dbReference type="PANTHER" id="PTHR34997:SF1">
    <property type="entry name" value="PEPTIDOGLYCAN-BINDING LYSIN DOMAIN"/>
    <property type="match status" value="1"/>
</dbReference>
<evidence type="ECO:0000313" key="7">
    <source>
        <dbReference type="Proteomes" id="UP000631181"/>
    </source>
</evidence>
<feature type="compositionally biased region" description="Low complexity" evidence="3">
    <location>
        <begin position="138"/>
        <end position="153"/>
    </location>
</feature>
<dbReference type="GO" id="GO:0008061">
    <property type="term" value="F:chitin binding"/>
    <property type="evidence" value="ECO:0007669"/>
    <property type="project" value="UniProtKB-KW"/>
</dbReference>
<dbReference type="InterPro" id="IPR036779">
    <property type="entry name" value="LysM_dom_sf"/>
</dbReference>
<reference evidence="6" key="1">
    <citation type="journal article" date="2020" name="Front. Microbiol.">
        <title>Gene regulatory networks of Penicillium echinulatum 2HH and Penicillium oxalicum 114-2 inferred by a computational biology approach.</title>
        <authorList>
            <person name="Lenz A.R."/>
            <person name="Galan-Vasquez E."/>
            <person name="Balbinot E."/>
            <person name="De Abreu F.P."/>
            <person name="De Oliveira N.S."/>
            <person name="Da Rosa L.O."/>
            <person name="De Avila E Silva S."/>
            <person name="Camassola M."/>
            <person name="Dillon A.J.P."/>
            <person name="Perez-Rueda E."/>
        </authorList>
    </citation>
    <scope>NUCLEOTIDE SEQUENCE</scope>
    <source>
        <strain evidence="6">S1M29</strain>
    </source>
</reference>
<dbReference type="AlphaFoldDB" id="A0A8J8W912"/>
<dbReference type="PANTHER" id="PTHR34997">
    <property type="entry name" value="AM15"/>
    <property type="match status" value="1"/>
</dbReference>
<feature type="compositionally biased region" description="Polar residues" evidence="3">
    <location>
        <begin position="379"/>
        <end position="388"/>
    </location>
</feature>
<dbReference type="Pfam" id="PF01476">
    <property type="entry name" value="LysM"/>
    <property type="match status" value="2"/>
</dbReference>
<evidence type="ECO:0000256" key="1">
    <source>
        <dbReference type="ARBA" id="ARBA00022669"/>
    </source>
</evidence>
<dbReference type="InterPro" id="IPR018392">
    <property type="entry name" value="LysM"/>
</dbReference>
<protein>
    <submittedName>
        <fullName evidence="6">LysM domain-containing protein</fullName>
    </submittedName>
</protein>
<feature type="region of interest" description="Disordered" evidence="3">
    <location>
        <begin position="244"/>
        <end position="282"/>
    </location>
</feature>
<dbReference type="SUPFAM" id="SSF54106">
    <property type="entry name" value="LysM domain"/>
    <property type="match status" value="2"/>
</dbReference>
<feature type="domain" description="LysM" evidence="5">
    <location>
        <begin position="168"/>
        <end position="214"/>
    </location>
</feature>
<evidence type="ECO:0000259" key="5">
    <source>
        <dbReference type="PROSITE" id="PS51782"/>
    </source>
</evidence>
<gene>
    <name evidence="6" type="ORF">PECM_004023</name>
</gene>
<dbReference type="PROSITE" id="PS51782">
    <property type="entry name" value="LYSM"/>
    <property type="match status" value="2"/>
</dbReference>
<evidence type="ECO:0000313" key="6">
    <source>
        <dbReference type="EMBL" id="KAF7717569.1"/>
    </source>
</evidence>
<dbReference type="OrthoDB" id="5985073at2759"/>
<dbReference type="SMART" id="SM00257">
    <property type="entry name" value="LysM"/>
    <property type="match status" value="2"/>
</dbReference>
<feature type="chain" id="PRO_5035288152" evidence="4">
    <location>
        <begin position="20"/>
        <end position="388"/>
    </location>
</feature>
<feature type="compositionally biased region" description="Low complexity" evidence="3">
    <location>
        <begin position="361"/>
        <end position="377"/>
    </location>
</feature>
<dbReference type="EMBL" id="WIWV01000025">
    <property type="protein sequence ID" value="KAF7717569.1"/>
    <property type="molecule type" value="Genomic_DNA"/>
</dbReference>
<sequence>MLSTRYRLVLLLPMQLATGFLVSAPRGTAHPDTAADCSGWVSSAAGTTCASIEASQSITAEQFATWNPASTLSDGSCAIVSGYDYCVQVNYGNATTTPTNVTTPPTTNVAGVASSSLSSTASALAPDTSNSNSAAVISNDNSGSSNNDNNNKNTPSPIEPGVITGCNAYHSVAAGDSCQSIVAEAHIDMADFIKWNPNVGPGCATLWLGYYVCTGVITQTPNSASPVPTTLSAIPTPVVAASEAVATPSTPSTPSSSEIPESTNAPATSALPPAPASSAAVVPPNPVQKGIASQCDHYEMVKAGDTCYSISTAEGVSLSDFYTWNPSVGTDCSNLWQGYYVCIGEGKTVPVVDSVAVPASASTSTSTSSTMRVVARTARPTSFQRRRV</sequence>
<evidence type="ECO:0000256" key="2">
    <source>
        <dbReference type="ARBA" id="ARBA00023026"/>
    </source>
</evidence>
<accession>A0A8J8W912</accession>
<feature type="compositionally biased region" description="Polar residues" evidence="3">
    <location>
        <begin position="127"/>
        <end position="136"/>
    </location>
</feature>
<proteinExistence type="predicted"/>
<dbReference type="Gene3D" id="3.10.350.10">
    <property type="entry name" value="LysM domain"/>
    <property type="match status" value="3"/>
</dbReference>
<organism evidence="6 7">
    <name type="scientific">Penicillium ucsense</name>
    <dbReference type="NCBI Taxonomy" id="2839758"/>
    <lineage>
        <taxon>Eukaryota</taxon>
        <taxon>Fungi</taxon>
        <taxon>Dikarya</taxon>
        <taxon>Ascomycota</taxon>
        <taxon>Pezizomycotina</taxon>
        <taxon>Eurotiomycetes</taxon>
        <taxon>Eurotiomycetidae</taxon>
        <taxon>Eurotiales</taxon>
        <taxon>Aspergillaceae</taxon>
        <taxon>Penicillium</taxon>
    </lineage>
</organism>
<feature type="signal peptide" evidence="4">
    <location>
        <begin position="1"/>
        <end position="19"/>
    </location>
</feature>
<comment type="caution">
    <text evidence="6">The sequence shown here is derived from an EMBL/GenBank/DDBJ whole genome shotgun (WGS) entry which is preliminary data.</text>
</comment>
<dbReference type="CDD" id="cd00118">
    <property type="entry name" value="LysM"/>
    <property type="match status" value="2"/>
</dbReference>
<feature type="domain" description="LysM" evidence="5">
    <location>
        <begin position="297"/>
        <end position="343"/>
    </location>
</feature>
<evidence type="ECO:0000256" key="3">
    <source>
        <dbReference type="SAM" id="MobiDB-lite"/>
    </source>
</evidence>
<feature type="region of interest" description="Disordered" evidence="3">
    <location>
        <begin position="361"/>
        <end position="388"/>
    </location>
</feature>